<evidence type="ECO:0000256" key="5">
    <source>
        <dbReference type="ARBA" id="ARBA00022776"/>
    </source>
</evidence>
<feature type="non-terminal residue" evidence="14">
    <location>
        <position position="1"/>
    </location>
</feature>
<dbReference type="GO" id="GO:0007059">
    <property type="term" value="P:chromosome segregation"/>
    <property type="evidence" value="ECO:0007669"/>
    <property type="project" value="InterPro"/>
</dbReference>
<keyword evidence="12" id="KW-1133">Transmembrane helix</keyword>
<evidence type="ECO:0000313" key="14">
    <source>
        <dbReference type="EMBL" id="KAF6166439.1"/>
    </source>
</evidence>
<keyword evidence="5 9" id="KW-0498">Mitosis</keyword>
<evidence type="ECO:0000256" key="8">
    <source>
        <dbReference type="ARBA" id="ARBA00023328"/>
    </source>
</evidence>
<dbReference type="EMBL" id="JACGCM010000792">
    <property type="protein sequence ID" value="KAF6166439.1"/>
    <property type="molecule type" value="Genomic_DNA"/>
</dbReference>
<evidence type="ECO:0000256" key="1">
    <source>
        <dbReference type="ARBA" id="ARBA00004584"/>
    </source>
</evidence>
<keyword evidence="8 9" id="KW-0137">Centromere</keyword>
<sequence>DAVQENPEPQSNQHSDDRQEGPQVADGYKEEAPQAKKDATTRKLKLGQLKVCLRQLEDDLVRALSVKNRKEAKHMAIIDSIRAAKDNMEELKKIAQDQKVMKYQYAAIIYQQLKVLDCDPYLGDMKEFIQELNQTNGLFKFARIMREKFQATTLKGAISKDISMFPDTSTVSTPAPAASISCDGSDSSEMEKEVQVQLGEIQKLPRKVNHGRVGTFWGNERSIPSSGFGNGFLPVELEVQRTSGRPNSKRLFSLSIQSGSGLSPVAEDIQWDLPEPSFKLRRLFESSPTHDPVLATHDLVKFQQRVAYEDILISRSCKSDLWTYEPSILSSFSYTYVLLAYGTIVFGSFNVYGMRDLF</sequence>
<comment type="function">
    <text evidence="9">Acts as a component of the essential kinetochore-associated NDC80 complex, which is required for chromosome segregation and spindle checkpoint activity.</text>
</comment>
<dbReference type="GO" id="GO:0051301">
    <property type="term" value="P:cell division"/>
    <property type="evidence" value="ECO:0007669"/>
    <property type="project" value="UniProtKB-UniRule"/>
</dbReference>
<comment type="subcellular location">
    <subcellularLocation>
        <location evidence="1">Chromosome</location>
        <location evidence="1">Centromere</location>
    </subcellularLocation>
    <subcellularLocation>
        <location evidence="9">Nucleus</location>
    </subcellularLocation>
    <subcellularLocation>
        <location evidence="9">Chromosome</location>
        <location evidence="9">Centromere</location>
        <location evidence="9">Kinetochore</location>
    </subcellularLocation>
</comment>
<feature type="region of interest" description="Disordered" evidence="11">
    <location>
        <begin position="1"/>
        <end position="38"/>
    </location>
</feature>
<gene>
    <name evidence="14" type="ORF">GIB67_034990</name>
</gene>
<keyword evidence="12" id="KW-0812">Transmembrane</keyword>
<evidence type="ECO:0000256" key="10">
    <source>
        <dbReference type="SAM" id="Coils"/>
    </source>
</evidence>
<name>A0A7J7NGS4_9MAGN</name>
<reference evidence="14 15" key="1">
    <citation type="journal article" date="2020" name="IScience">
        <title>Genome Sequencing of the Endangered Kingdonia uniflora (Circaeasteraceae, Ranunculales) Reveals Potential Mechanisms of Evolutionary Specialization.</title>
        <authorList>
            <person name="Sun Y."/>
            <person name="Deng T."/>
            <person name="Zhang A."/>
            <person name="Moore M.J."/>
            <person name="Landis J.B."/>
            <person name="Lin N."/>
            <person name="Zhang H."/>
            <person name="Zhang X."/>
            <person name="Huang J."/>
            <person name="Zhang X."/>
            <person name="Sun H."/>
            <person name="Wang H."/>
        </authorList>
    </citation>
    <scope>NUCLEOTIDE SEQUENCE [LARGE SCALE GENOMIC DNA]</scope>
    <source>
        <strain evidence="14">TB1705</strain>
        <tissue evidence="14">Leaf</tissue>
    </source>
</reference>
<evidence type="ECO:0000256" key="9">
    <source>
        <dbReference type="RuleBase" id="RU367150"/>
    </source>
</evidence>
<dbReference type="Proteomes" id="UP000541444">
    <property type="component" value="Unassembled WGS sequence"/>
</dbReference>
<feature type="compositionally biased region" description="Basic and acidic residues" evidence="11">
    <location>
        <begin position="27"/>
        <end position="38"/>
    </location>
</feature>
<dbReference type="InterPro" id="IPR013255">
    <property type="entry name" value="Spc25_C"/>
</dbReference>
<evidence type="ECO:0000256" key="3">
    <source>
        <dbReference type="ARBA" id="ARBA00022454"/>
    </source>
</evidence>
<evidence type="ECO:0000256" key="4">
    <source>
        <dbReference type="ARBA" id="ARBA00022618"/>
    </source>
</evidence>
<evidence type="ECO:0000313" key="15">
    <source>
        <dbReference type="Proteomes" id="UP000541444"/>
    </source>
</evidence>
<feature type="domain" description="Chromosome segregation protein Spc25 C-terminal" evidence="13">
    <location>
        <begin position="112"/>
        <end position="150"/>
    </location>
</feature>
<keyword evidence="15" id="KW-1185">Reference proteome</keyword>
<dbReference type="GO" id="GO:0031262">
    <property type="term" value="C:Ndc80 complex"/>
    <property type="evidence" value="ECO:0007669"/>
    <property type="project" value="InterPro"/>
</dbReference>
<dbReference type="PANTHER" id="PTHR14281:SF0">
    <property type="entry name" value="KINETOCHORE PROTEIN SPC25"/>
    <property type="match status" value="1"/>
</dbReference>
<keyword evidence="7 9" id="KW-0131">Cell cycle</keyword>
<dbReference type="PANTHER" id="PTHR14281">
    <property type="entry name" value="KINETOCHORE PROTEIN SPC25-RELATED"/>
    <property type="match status" value="1"/>
</dbReference>
<keyword evidence="12" id="KW-0472">Membrane</keyword>
<protein>
    <recommendedName>
        <fullName evidence="9">Kinetochore protein SPC25</fullName>
    </recommendedName>
</protein>
<keyword evidence="4 9" id="KW-0132">Cell division</keyword>
<dbReference type="GO" id="GO:0005634">
    <property type="term" value="C:nucleus"/>
    <property type="evidence" value="ECO:0007669"/>
    <property type="project" value="UniProtKB-SubCell"/>
</dbReference>
<evidence type="ECO:0000256" key="2">
    <source>
        <dbReference type="ARBA" id="ARBA00006379"/>
    </source>
</evidence>
<dbReference type="OrthoDB" id="6353017at2759"/>
<proteinExistence type="inferred from homology"/>
<dbReference type="AlphaFoldDB" id="A0A7J7NGS4"/>
<evidence type="ECO:0000256" key="12">
    <source>
        <dbReference type="SAM" id="Phobius"/>
    </source>
</evidence>
<dbReference type="Pfam" id="PF08234">
    <property type="entry name" value="Spindle_Spc25"/>
    <property type="match status" value="1"/>
</dbReference>
<organism evidence="14 15">
    <name type="scientific">Kingdonia uniflora</name>
    <dbReference type="NCBI Taxonomy" id="39325"/>
    <lineage>
        <taxon>Eukaryota</taxon>
        <taxon>Viridiplantae</taxon>
        <taxon>Streptophyta</taxon>
        <taxon>Embryophyta</taxon>
        <taxon>Tracheophyta</taxon>
        <taxon>Spermatophyta</taxon>
        <taxon>Magnoliopsida</taxon>
        <taxon>Ranunculales</taxon>
        <taxon>Circaeasteraceae</taxon>
        <taxon>Kingdonia</taxon>
    </lineage>
</organism>
<feature type="transmembrane region" description="Helical" evidence="12">
    <location>
        <begin position="333"/>
        <end position="352"/>
    </location>
</feature>
<keyword evidence="6 10" id="KW-0175">Coiled coil</keyword>
<accession>A0A7J7NGS4</accession>
<dbReference type="Gene3D" id="3.30.457.50">
    <property type="entry name" value="Chromosome segregation protein Spc25"/>
    <property type="match status" value="1"/>
</dbReference>
<evidence type="ECO:0000256" key="7">
    <source>
        <dbReference type="ARBA" id="ARBA00023306"/>
    </source>
</evidence>
<keyword evidence="9" id="KW-0539">Nucleus</keyword>
<comment type="similarity">
    <text evidence="2 9">Belongs to the SPC25 family.</text>
</comment>
<evidence type="ECO:0000259" key="13">
    <source>
        <dbReference type="Pfam" id="PF08234"/>
    </source>
</evidence>
<dbReference type="InterPro" id="IPR045143">
    <property type="entry name" value="Spc25"/>
</dbReference>
<keyword evidence="9" id="KW-0995">Kinetochore</keyword>
<keyword evidence="3 9" id="KW-0158">Chromosome</keyword>
<evidence type="ECO:0000256" key="11">
    <source>
        <dbReference type="SAM" id="MobiDB-lite"/>
    </source>
</evidence>
<feature type="coiled-coil region" evidence="10">
    <location>
        <begin position="53"/>
        <end position="101"/>
    </location>
</feature>
<evidence type="ECO:0000256" key="6">
    <source>
        <dbReference type="ARBA" id="ARBA00023054"/>
    </source>
</evidence>
<comment type="subunit">
    <text evidence="9">Component of the NDC80 complex.</text>
</comment>
<comment type="caution">
    <text evidence="14">The sequence shown here is derived from an EMBL/GenBank/DDBJ whole genome shotgun (WGS) entry which is preliminary data.</text>
</comment>